<gene>
    <name evidence="3" type="ORF">EUBSIR_00335</name>
</gene>
<dbReference type="Proteomes" id="UP000005326">
    <property type="component" value="Unassembled WGS sequence"/>
</dbReference>
<name>B0MKH9_9FIRM</name>
<reference evidence="3" key="2">
    <citation type="submission" date="2014-06" db="EMBL/GenBank/DDBJ databases">
        <title>Draft genome sequence of Eubacterium siraeum (DSM 15702).</title>
        <authorList>
            <person name="Sudarsanam P."/>
            <person name="Ley R."/>
            <person name="Guruge J."/>
            <person name="Turnbaugh P.J."/>
            <person name="Mahowald M."/>
            <person name="Liep D."/>
            <person name="Gordon J."/>
        </authorList>
    </citation>
    <scope>NUCLEOTIDE SEQUENCE</scope>
    <source>
        <strain evidence="3">DSM 15702</strain>
    </source>
</reference>
<dbReference type="AlphaFoldDB" id="B0MKH9"/>
<dbReference type="InterPro" id="IPR010982">
    <property type="entry name" value="Lambda_DNA-bd_dom_sf"/>
</dbReference>
<dbReference type="Gene3D" id="1.10.260.40">
    <property type="entry name" value="lambda repressor-like DNA-binding domains"/>
    <property type="match status" value="1"/>
</dbReference>
<dbReference type="SMART" id="SM00530">
    <property type="entry name" value="HTH_XRE"/>
    <property type="match status" value="1"/>
</dbReference>
<proteinExistence type="predicted"/>
<dbReference type="PANTHER" id="PTHR46558">
    <property type="entry name" value="TRACRIPTIONAL REGULATORY PROTEIN-RELATED-RELATED"/>
    <property type="match status" value="1"/>
</dbReference>
<dbReference type="InterPro" id="IPR001387">
    <property type="entry name" value="Cro/C1-type_HTH"/>
</dbReference>
<evidence type="ECO:0000313" key="3">
    <source>
        <dbReference type="EMBL" id="EDS01794.1"/>
    </source>
</evidence>
<reference evidence="3" key="1">
    <citation type="submission" date="2007-10" db="EMBL/GenBank/DDBJ databases">
        <authorList>
            <person name="Fulton L."/>
            <person name="Clifton S."/>
            <person name="Fulton B."/>
            <person name="Xu J."/>
            <person name="Minx P."/>
            <person name="Pepin K.H."/>
            <person name="Johnson M."/>
            <person name="Thiruvilangam P."/>
            <person name="Bhonagiri V."/>
            <person name="Nash W.E."/>
            <person name="Mardis E.R."/>
            <person name="Wilson R.K."/>
        </authorList>
    </citation>
    <scope>NUCLEOTIDE SEQUENCE [LARGE SCALE GENOMIC DNA]</scope>
    <source>
        <strain evidence="3">DSM 15702</strain>
    </source>
</reference>
<evidence type="ECO:0000313" key="4">
    <source>
        <dbReference type="Proteomes" id="UP000005326"/>
    </source>
</evidence>
<dbReference type="PANTHER" id="PTHR46558:SF4">
    <property type="entry name" value="DNA-BIDING PHAGE PROTEIN"/>
    <property type="match status" value="1"/>
</dbReference>
<dbReference type="SUPFAM" id="SSF47413">
    <property type="entry name" value="lambda repressor-like DNA-binding domains"/>
    <property type="match status" value="1"/>
</dbReference>
<evidence type="ECO:0000259" key="2">
    <source>
        <dbReference type="PROSITE" id="PS50943"/>
    </source>
</evidence>
<dbReference type="Pfam" id="PF01381">
    <property type="entry name" value="HTH_3"/>
    <property type="match status" value="1"/>
</dbReference>
<keyword evidence="1 3" id="KW-0238">DNA-binding</keyword>
<dbReference type="GO" id="GO:0003677">
    <property type="term" value="F:DNA binding"/>
    <property type="evidence" value="ECO:0007669"/>
    <property type="project" value="UniProtKB-KW"/>
</dbReference>
<sequence>MKIDYTALGKRIAKRRKELGLKQYEVCELIDVNYKYLSNIETGRSAPSLELIMSLCSVLNTTPDYFLLGTASAELYDNDIASKITPMTDEHKRLISGMIQLITEIENN</sequence>
<feature type="domain" description="HTH cro/C1-type" evidence="2">
    <location>
        <begin position="12"/>
        <end position="66"/>
    </location>
</feature>
<keyword evidence="4" id="KW-1185">Reference proteome</keyword>
<dbReference type="CDD" id="cd00093">
    <property type="entry name" value="HTH_XRE"/>
    <property type="match status" value="1"/>
</dbReference>
<comment type="caution">
    <text evidence="3">The sequence shown here is derived from an EMBL/GenBank/DDBJ whole genome shotgun (WGS) entry which is preliminary data.</text>
</comment>
<organism evidence="3 4">
    <name type="scientific">[Eubacterium] siraeum DSM 15702</name>
    <dbReference type="NCBI Taxonomy" id="428128"/>
    <lineage>
        <taxon>Bacteria</taxon>
        <taxon>Bacillati</taxon>
        <taxon>Bacillota</taxon>
        <taxon>Clostridia</taxon>
        <taxon>Eubacteriales</taxon>
        <taxon>Oscillospiraceae</taxon>
        <taxon>Oscillospiraceae incertae sedis</taxon>
    </lineage>
</organism>
<protein>
    <submittedName>
        <fullName evidence="3">DNA-binding helix-turn-helix protein</fullName>
    </submittedName>
</protein>
<dbReference type="EMBL" id="ABCA03000031">
    <property type="protein sequence ID" value="EDS01794.1"/>
    <property type="molecule type" value="Genomic_DNA"/>
</dbReference>
<evidence type="ECO:0000256" key="1">
    <source>
        <dbReference type="ARBA" id="ARBA00023125"/>
    </source>
</evidence>
<accession>B0MKH9</accession>
<dbReference type="PROSITE" id="PS50943">
    <property type="entry name" value="HTH_CROC1"/>
    <property type="match status" value="1"/>
</dbReference>